<evidence type="ECO:0000313" key="1">
    <source>
        <dbReference type="EMBL" id="TCN73057.1"/>
    </source>
</evidence>
<organism evidence="1 2">
    <name type="scientific">Acetobacteroides hydrogenigenes</name>
    <dbReference type="NCBI Taxonomy" id="979970"/>
    <lineage>
        <taxon>Bacteria</taxon>
        <taxon>Pseudomonadati</taxon>
        <taxon>Bacteroidota</taxon>
        <taxon>Bacteroidia</taxon>
        <taxon>Bacteroidales</taxon>
        <taxon>Rikenellaceae</taxon>
        <taxon>Acetobacteroides</taxon>
    </lineage>
</organism>
<protein>
    <submittedName>
        <fullName evidence="1">Uncharacterized protein</fullName>
    </submittedName>
</protein>
<sequence length="32" mass="3627">MIAKRSKGLRLLAKENVLEGRKGGYFTSNLLY</sequence>
<dbReference type="AlphaFoldDB" id="A0A4R2EYN9"/>
<proteinExistence type="predicted"/>
<gene>
    <name evidence="1" type="ORF">CLV25_101275</name>
</gene>
<evidence type="ECO:0000313" key="2">
    <source>
        <dbReference type="Proteomes" id="UP000294830"/>
    </source>
</evidence>
<name>A0A4R2EYN9_9BACT</name>
<comment type="caution">
    <text evidence="1">The sequence shown here is derived from an EMBL/GenBank/DDBJ whole genome shotgun (WGS) entry which is preliminary data.</text>
</comment>
<accession>A0A4R2EYN9</accession>
<dbReference type="EMBL" id="SLWB01000001">
    <property type="protein sequence ID" value="TCN73057.1"/>
    <property type="molecule type" value="Genomic_DNA"/>
</dbReference>
<reference evidence="1 2" key="1">
    <citation type="submission" date="2019-03" db="EMBL/GenBank/DDBJ databases">
        <title>Genomic Encyclopedia of Archaeal and Bacterial Type Strains, Phase II (KMG-II): from individual species to whole genera.</title>
        <authorList>
            <person name="Goeker M."/>
        </authorList>
    </citation>
    <scope>NUCLEOTIDE SEQUENCE [LARGE SCALE GENOMIC DNA]</scope>
    <source>
        <strain evidence="1 2">RL-C</strain>
    </source>
</reference>
<dbReference type="Proteomes" id="UP000294830">
    <property type="component" value="Unassembled WGS sequence"/>
</dbReference>
<keyword evidence="2" id="KW-1185">Reference proteome</keyword>